<dbReference type="PROSITE" id="PS00166">
    <property type="entry name" value="ENOYL_COA_HYDRATASE"/>
    <property type="match status" value="1"/>
</dbReference>
<evidence type="ECO:0000313" key="4">
    <source>
        <dbReference type="Proteomes" id="UP001216139"/>
    </source>
</evidence>
<evidence type="ECO:0000256" key="2">
    <source>
        <dbReference type="RuleBase" id="RU003707"/>
    </source>
</evidence>
<dbReference type="Proteomes" id="UP001216139">
    <property type="component" value="Chromosome"/>
</dbReference>
<evidence type="ECO:0000256" key="1">
    <source>
        <dbReference type="ARBA" id="ARBA00005254"/>
    </source>
</evidence>
<comment type="similarity">
    <text evidence="1 2">Belongs to the enoyl-CoA hydratase/isomerase family.</text>
</comment>
<dbReference type="InterPro" id="IPR018376">
    <property type="entry name" value="Enoyl-CoA_hyd/isom_CS"/>
</dbReference>
<proteinExistence type="inferred from homology"/>
<dbReference type="PANTHER" id="PTHR11941:SF45">
    <property type="entry name" value="ENOYL-COA DELTA ISOMERASE 1, MITOCHONDRIAL"/>
    <property type="match status" value="1"/>
</dbReference>
<protein>
    <submittedName>
        <fullName evidence="3">Enoyl-CoA hydratase/isomerase family protein</fullName>
    </submittedName>
</protein>
<dbReference type="SUPFAM" id="SSF52096">
    <property type="entry name" value="ClpP/crotonase"/>
    <property type="match status" value="1"/>
</dbReference>
<evidence type="ECO:0000313" key="3">
    <source>
        <dbReference type="EMBL" id="WCT10365.1"/>
    </source>
</evidence>
<dbReference type="PANTHER" id="PTHR11941">
    <property type="entry name" value="ENOYL-COA HYDRATASE-RELATED"/>
    <property type="match status" value="1"/>
</dbReference>
<dbReference type="CDD" id="cd06558">
    <property type="entry name" value="crotonase-like"/>
    <property type="match status" value="1"/>
</dbReference>
<reference evidence="3 4" key="1">
    <citation type="submission" date="2023-02" db="EMBL/GenBank/DDBJ databases">
        <title>Genome sequence of Mucilaginibacter jinjuensis strain KACC 16571.</title>
        <authorList>
            <person name="Kim S."/>
            <person name="Heo J."/>
            <person name="Kwon S.-W."/>
        </authorList>
    </citation>
    <scope>NUCLEOTIDE SEQUENCE [LARGE SCALE GENOMIC DNA]</scope>
    <source>
        <strain evidence="3 4">KACC 16571</strain>
    </source>
</reference>
<sequence>MKTIQINIQDKLAVITLDRGRANPVNLEMLVELIAAVKDIEANNEVGGLIITGKEGFFSAGIDLMEVYNYDEQQIKDFWTNFLLMQATLVAFKKPYVAAITGHSPAGGCIIAMGADYRIMADGPFIIGLNEIPVGIIVPDSVFQLYSFWIGKRKAYQYLLEGKLLNVNEAHTDGLVDVVADASEVLTLAEQKVRAYMKMNAATWSQSKLQLRKELLGHVQADISALLDKMLQQWWSKETRFILQKVIDKLTNPVKN</sequence>
<dbReference type="EMBL" id="CP117167">
    <property type="protein sequence ID" value="WCT10365.1"/>
    <property type="molecule type" value="Genomic_DNA"/>
</dbReference>
<name>A0ABY7T1N9_9SPHI</name>
<dbReference type="Gene3D" id="3.90.226.10">
    <property type="entry name" value="2-enoyl-CoA Hydratase, Chain A, domain 1"/>
    <property type="match status" value="1"/>
</dbReference>
<accession>A0ABY7T1N9</accession>
<organism evidence="3 4">
    <name type="scientific">Mucilaginibacter jinjuensis</name>
    <dbReference type="NCBI Taxonomy" id="1176721"/>
    <lineage>
        <taxon>Bacteria</taxon>
        <taxon>Pseudomonadati</taxon>
        <taxon>Bacteroidota</taxon>
        <taxon>Sphingobacteriia</taxon>
        <taxon>Sphingobacteriales</taxon>
        <taxon>Sphingobacteriaceae</taxon>
        <taxon>Mucilaginibacter</taxon>
    </lineage>
</organism>
<gene>
    <name evidence="3" type="ORF">PQO05_16640</name>
</gene>
<dbReference type="Pfam" id="PF00378">
    <property type="entry name" value="ECH_1"/>
    <property type="match status" value="1"/>
</dbReference>
<dbReference type="InterPro" id="IPR029045">
    <property type="entry name" value="ClpP/crotonase-like_dom_sf"/>
</dbReference>
<dbReference type="RefSeq" id="WP_273628543.1">
    <property type="nucleotide sequence ID" value="NZ_CP117167.1"/>
</dbReference>
<dbReference type="InterPro" id="IPR001753">
    <property type="entry name" value="Enoyl-CoA_hydra/iso"/>
</dbReference>
<keyword evidence="4" id="KW-1185">Reference proteome</keyword>